<dbReference type="SUPFAM" id="SSF46565">
    <property type="entry name" value="Chaperone J-domain"/>
    <property type="match status" value="1"/>
</dbReference>
<evidence type="ECO:0000313" key="3">
    <source>
        <dbReference type="Proteomes" id="UP000076023"/>
    </source>
</evidence>
<evidence type="ECO:0000313" key="2">
    <source>
        <dbReference type="EMBL" id="GAT32859.1"/>
    </source>
</evidence>
<dbReference type="Proteomes" id="UP000076023">
    <property type="component" value="Unassembled WGS sequence"/>
</dbReference>
<feature type="domain" description="J" evidence="1">
    <location>
        <begin position="10"/>
        <end position="79"/>
    </location>
</feature>
<accession>A0A146G4Y5</accession>
<dbReference type="RefSeq" id="WP_237763911.1">
    <property type="nucleotide sequence ID" value="NZ_BDCO01000002.1"/>
</dbReference>
<evidence type="ECO:0000259" key="1">
    <source>
        <dbReference type="PROSITE" id="PS50076"/>
    </source>
</evidence>
<dbReference type="InterPro" id="IPR036869">
    <property type="entry name" value="J_dom_sf"/>
</dbReference>
<dbReference type="Pfam" id="PF00226">
    <property type="entry name" value="DnaJ"/>
    <property type="match status" value="1"/>
</dbReference>
<dbReference type="CDD" id="cd06257">
    <property type="entry name" value="DnaJ"/>
    <property type="match status" value="1"/>
</dbReference>
<comment type="caution">
    <text evidence="2">The sequence shown here is derived from an EMBL/GenBank/DDBJ whole genome shotgun (WGS) entry which is preliminary data.</text>
</comment>
<dbReference type="EMBL" id="BDCO01000002">
    <property type="protein sequence ID" value="GAT32859.1"/>
    <property type="molecule type" value="Genomic_DNA"/>
</dbReference>
<organism evidence="2 3">
    <name type="scientific">Terrimicrobium sacchariphilum</name>
    <dbReference type="NCBI Taxonomy" id="690879"/>
    <lineage>
        <taxon>Bacteria</taxon>
        <taxon>Pseudomonadati</taxon>
        <taxon>Verrucomicrobiota</taxon>
        <taxon>Terrimicrobiia</taxon>
        <taxon>Terrimicrobiales</taxon>
        <taxon>Terrimicrobiaceae</taxon>
        <taxon>Terrimicrobium</taxon>
    </lineage>
</organism>
<sequence length="187" mass="20093">MRREFLGVTDAFSLFGIAARPIPDETDLKERYLRESAAAHPDSGRGDAGRFTELQEAYRVLSDPAARLRLLAGDGDTVGRLGSPEIFMLVGGTMQAANAALQTRSSSTTALSRAVSTAECRAAAAKVTLALEAIADSRARLDARLRELDTRWPAVEPGELAALAGDYAFTGKWEAQLREAEFKLAHG</sequence>
<gene>
    <name evidence="2" type="ORF">TSACC_21261</name>
</gene>
<dbReference type="InParanoid" id="A0A146G4Y5"/>
<reference evidence="3" key="1">
    <citation type="journal article" date="2017" name="Genome Announc.">
        <title>Draft Genome Sequence of Terrimicrobium sacchariphilum NM-5T, a Facultative Anaerobic Soil Bacterium of the Class Spartobacteria.</title>
        <authorList>
            <person name="Qiu Y.L."/>
            <person name="Tourlousse D.M."/>
            <person name="Matsuura N."/>
            <person name="Ohashi A."/>
            <person name="Sekiguchi Y."/>
        </authorList>
    </citation>
    <scope>NUCLEOTIDE SEQUENCE [LARGE SCALE GENOMIC DNA]</scope>
    <source>
        <strain evidence="3">NM-5</strain>
    </source>
</reference>
<dbReference type="STRING" id="690879.TSACC_21261"/>
<name>A0A146G4Y5_TERSA</name>
<keyword evidence="3" id="KW-1185">Reference proteome</keyword>
<dbReference type="InterPro" id="IPR001623">
    <property type="entry name" value="DnaJ_domain"/>
</dbReference>
<proteinExistence type="predicted"/>
<protein>
    <submittedName>
        <fullName evidence="2">DNAJ domain-containing protein</fullName>
    </submittedName>
</protein>
<dbReference type="SMART" id="SM00271">
    <property type="entry name" value="DnaJ"/>
    <property type="match status" value="1"/>
</dbReference>
<dbReference type="PROSITE" id="PS50076">
    <property type="entry name" value="DNAJ_2"/>
    <property type="match status" value="1"/>
</dbReference>
<dbReference type="Gene3D" id="1.10.287.110">
    <property type="entry name" value="DnaJ domain"/>
    <property type="match status" value="1"/>
</dbReference>
<dbReference type="AlphaFoldDB" id="A0A146G4Y5"/>